<evidence type="ECO:0000256" key="1">
    <source>
        <dbReference type="SAM" id="SignalP"/>
    </source>
</evidence>
<keyword evidence="4" id="KW-1185">Reference proteome</keyword>
<proteinExistence type="predicted"/>
<dbReference type="Pfam" id="PF00656">
    <property type="entry name" value="Peptidase_C14"/>
    <property type="match status" value="1"/>
</dbReference>
<dbReference type="EMBL" id="CP036274">
    <property type="protein sequence ID" value="QDU28299.1"/>
    <property type="molecule type" value="Genomic_DNA"/>
</dbReference>
<dbReference type="GO" id="GO:0006508">
    <property type="term" value="P:proteolysis"/>
    <property type="evidence" value="ECO:0007669"/>
    <property type="project" value="InterPro"/>
</dbReference>
<dbReference type="RefSeq" id="WP_145090342.1">
    <property type="nucleotide sequence ID" value="NZ_CP036274.1"/>
</dbReference>
<dbReference type="KEGG" id="aagg:ETAA8_33990"/>
<dbReference type="OrthoDB" id="1491023at2"/>
<feature type="signal peptide" evidence="1">
    <location>
        <begin position="1"/>
        <end position="26"/>
    </location>
</feature>
<feature type="chain" id="PRO_5022023153" evidence="1">
    <location>
        <begin position="27"/>
        <end position="750"/>
    </location>
</feature>
<gene>
    <name evidence="3" type="ORF">ETAA8_33990</name>
</gene>
<dbReference type="AlphaFoldDB" id="A0A517YDM8"/>
<dbReference type="InterPro" id="IPR011600">
    <property type="entry name" value="Pept_C14_caspase"/>
</dbReference>
<dbReference type="Gene3D" id="3.40.50.1460">
    <property type="match status" value="1"/>
</dbReference>
<dbReference type="Proteomes" id="UP000315017">
    <property type="component" value="Chromosome"/>
</dbReference>
<dbReference type="GO" id="GO:0004197">
    <property type="term" value="F:cysteine-type endopeptidase activity"/>
    <property type="evidence" value="ECO:0007669"/>
    <property type="project" value="InterPro"/>
</dbReference>
<organism evidence="3 4">
    <name type="scientific">Anatilimnocola aggregata</name>
    <dbReference type="NCBI Taxonomy" id="2528021"/>
    <lineage>
        <taxon>Bacteria</taxon>
        <taxon>Pseudomonadati</taxon>
        <taxon>Planctomycetota</taxon>
        <taxon>Planctomycetia</taxon>
        <taxon>Pirellulales</taxon>
        <taxon>Pirellulaceae</taxon>
        <taxon>Anatilimnocola</taxon>
    </lineage>
</organism>
<name>A0A517YDM8_9BACT</name>
<evidence type="ECO:0000313" key="3">
    <source>
        <dbReference type="EMBL" id="QDU28299.1"/>
    </source>
</evidence>
<protein>
    <submittedName>
        <fullName evidence="3">Caspase domain protein</fullName>
    </submittedName>
</protein>
<dbReference type="PANTHER" id="PTHR48104:SF30">
    <property type="entry name" value="METACASPASE-1"/>
    <property type="match status" value="1"/>
</dbReference>
<keyword evidence="1" id="KW-0732">Signal</keyword>
<feature type="domain" description="Peptidase C14 caspase" evidence="2">
    <location>
        <begin position="34"/>
        <end position="238"/>
    </location>
</feature>
<sequence precursor="true">MNTKFHFCGLASIVIALAIGSRLGVAQQSVNSPKFALLIGCSDYQHLPGKNLRGPKNDVRELAQVLVTRFAFAPADVRQLLAWPDDVALRPTRENILRELDQLATKAAEGTQIVICFSGHGTRVPIPAAQHPLDPKNPEPDGFDEAFVAADARLVNGEMQNLILDDELGQRLQKLRAQGANVWALFDCCHSGTMSRGVDDEASGEVSRELVAADLGVTAESIKQAEEKGVAAADGMPAADALNIFDAPVGEATKGSLVTFYAAQPFETAPDLPCPPNAPKTDKHYFGLLTYSTLQTLLRERPAGQTTYRELGQAIVGRYRAERGTRGPTPNFAGDLDREVLGLRTWPGRSQMLLLKSAAGWGINAGELQGLSTGSILALFPPGSGAEQLPSGYLRVTNVTPATAEIEPCEHNMVAALPEAKWQEAMRCEIVSRQLGDLRIKLCVAPAVAELQPITTIARNALSALSTSSAELVQATDDPAAPWQLLAVSPASALRDYQLTIAQPMVLLIRQGEILPGRATPGGETKSVGRVWQQYDPRDVAAFQEALAADIHKIFTWQNLWRIAGGHGTELADENSNLKVELASLAGADDKSGGKLLSQASVRPGDYLELRVSNEGANREWVTMVFLDADFRVVVLPTQQLNRAGGFDAALQPIVFQISPKASGPQSWLIIASSADANRLEPDFQFLAQSGLGRAARKPIVAERAGNSPFEALALAVAGKKGLFRGTVTPSDQNPSLILRSWTVTHPSTK</sequence>
<dbReference type="PANTHER" id="PTHR48104">
    <property type="entry name" value="METACASPASE-4"/>
    <property type="match status" value="1"/>
</dbReference>
<dbReference type="InterPro" id="IPR050452">
    <property type="entry name" value="Metacaspase"/>
</dbReference>
<evidence type="ECO:0000313" key="4">
    <source>
        <dbReference type="Proteomes" id="UP000315017"/>
    </source>
</evidence>
<dbReference type="GO" id="GO:0005737">
    <property type="term" value="C:cytoplasm"/>
    <property type="evidence" value="ECO:0007669"/>
    <property type="project" value="TreeGrafter"/>
</dbReference>
<dbReference type="InterPro" id="IPR029030">
    <property type="entry name" value="Caspase-like_dom_sf"/>
</dbReference>
<accession>A0A517YDM8</accession>
<evidence type="ECO:0000259" key="2">
    <source>
        <dbReference type="Pfam" id="PF00656"/>
    </source>
</evidence>
<dbReference type="SUPFAM" id="SSF52129">
    <property type="entry name" value="Caspase-like"/>
    <property type="match status" value="1"/>
</dbReference>
<reference evidence="3 4" key="1">
    <citation type="submission" date="2019-02" db="EMBL/GenBank/DDBJ databases">
        <title>Deep-cultivation of Planctomycetes and their phenomic and genomic characterization uncovers novel biology.</title>
        <authorList>
            <person name="Wiegand S."/>
            <person name="Jogler M."/>
            <person name="Boedeker C."/>
            <person name="Pinto D."/>
            <person name="Vollmers J."/>
            <person name="Rivas-Marin E."/>
            <person name="Kohn T."/>
            <person name="Peeters S.H."/>
            <person name="Heuer A."/>
            <person name="Rast P."/>
            <person name="Oberbeckmann S."/>
            <person name="Bunk B."/>
            <person name="Jeske O."/>
            <person name="Meyerdierks A."/>
            <person name="Storesund J.E."/>
            <person name="Kallscheuer N."/>
            <person name="Luecker S."/>
            <person name="Lage O.M."/>
            <person name="Pohl T."/>
            <person name="Merkel B.J."/>
            <person name="Hornburger P."/>
            <person name="Mueller R.-W."/>
            <person name="Bruemmer F."/>
            <person name="Labrenz M."/>
            <person name="Spormann A.M."/>
            <person name="Op den Camp H."/>
            <person name="Overmann J."/>
            <person name="Amann R."/>
            <person name="Jetten M.S.M."/>
            <person name="Mascher T."/>
            <person name="Medema M.H."/>
            <person name="Devos D.P."/>
            <person name="Kaster A.-K."/>
            <person name="Ovreas L."/>
            <person name="Rohde M."/>
            <person name="Galperin M.Y."/>
            <person name="Jogler C."/>
        </authorList>
    </citation>
    <scope>NUCLEOTIDE SEQUENCE [LARGE SCALE GENOMIC DNA]</scope>
    <source>
        <strain evidence="3 4">ETA_A8</strain>
    </source>
</reference>